<dbReference type="STRING" id="1797989.A3H66_03505"/>
<evidence type="ECO:0000313" key="2">
    <source>
        <dbReference type="EMBL" id="OGF23828.1"/>
    </source>
</evidence>
<dbReference type="EMBL" id="MFFW01000050">
    <property type="protein sequence ID" value="OGF23828.1"/>
    <property type="molecule type" value="Genomic_DNA"/>
</dbReference>
<comment type="caution">
    <text evidence="2">The sequence shown here is derived from an EMBL/GenBank/DDBJ whole genome shotgun (WGS) entry which is preliminary data.</text>
</comment>
<feature type="transmembrane region" description="Helical" evidence="1">
    <location>
        <begin position="7"/>
        <end position="25"/>
    </location>
</feature>
<accession>A0A1F5SAT3</accession>
<dbReference type="AlphaFoldDB" id="A0A1F5SAT3"/>
<evidence type="ECO:0000256" key="1">
    <source>
        <dbReference type="SAM" id="Phobius"/>
    </source>
</evidence>
<dbReference type="Proteomes" id="UP000178783">
    <property type="component" value="Unassembled WGS sequence"/>
</dbReference>
<protein>
    <submittedName>
        <fullName evidence="2">Uncharacterized protein</fullName>
    </submittedName>
</protein>
<dbReference type="InterPro" id="IPR019734">
    <property type="entry name" value="TPR_rpt"/>
</dbReference>
<gene>
    <name evidence="2" type="ORF">A3H66_03505</name>
</gene>
<proteinExistence type="predicted"/>
<keyword evidence="1" id="KW-1133">Transmembrane helix</keyword>
<reference evidence="2 3" key="1">
    <citation type="journal article" date="2016" name="Nat. Commun.">
        <title>Thousands of microbial genomes shed light on interconnected biogeochemical processes in an aquifer system.</title>
        <authorList>
            <person name="Anantharaman K."/>
            <person name="Brown C.T."/>
            <person name="Hug L.A."/>
            <person name="Sharon I."/>
            <person name="Castelle C.J."/>
            <person name="Probst A.J."/>
            <person name="Thomas B.C."/>
            <person name="Singh A."/>
            <person name="Wilkins M.J."/>
            <person name="Karaoz U."/>
            <person name="Brodie E.L."/>
            <person name="Williams K.H."/>
            <person name="Hubbard S.S."/>
            <person name="Banfield J.F."/>
        </authorList>
    </citation>
    <scope>NUCLEOTIDE SEQUENCE [LARGE SCALE GENOMIC DNA]</scope>
</reference>
<organism evidence="2 3">
    <name type="scientific">Candidatus Falkowbacteria bacterium RIFCSPLOWO2_02_FULL_45_21</name>
    <dbReference type="NCBI Taxonomy" id="1797989"/>
    <lineage>
        <taxon>Bacteria</taxon>
        <taxon>Candidatus Falkowiibacteriota</taxon>
    </lineage>
</organism>
<dbReference type="SMART" id="SM00028">
    <property type="entry name" value="TPR"/>
    <property type="match status" value="4"/>
</dbReference>
<evidence type="ECO:0000313" key="3">
    <source>
        <dbReference type="Proteomes" id="UP000178783"/>
    </source>
</evidence>
<keyword evidence="1" id="KW-0812">Transmembrane</keyword>
<dbReference type="Gene3D" id="1.25.40.10">
    <property type="entry name" value="Tetratricopeptide repeat domain"/>
    <property type="match status" value="1"/>
</dbReference>
<name>A0A1F5SAT3_9BACT</name>
<sequence>MLKRHKTAIIVILVLIIAAGGFWYMKNNNSEDNDKEKIFFATGFTLFDNETELVWTETVQLSEEDRAQFAKRAAEIKVDLAKQAGKDDRLADYNNLAIYQNYLGNYRESYDAYLESLKLESQNRVVWQNFADVLLKIKAYKSAEFAYKKAVELNKYIPESYVKLANYYRTVSDDEKTEATYKLAIQSIKDSSESDTLVLNDYADWLVDKKRYDEAIKILEELIIKQPGNKEAIEREIEQLRNKK</sequence>
<dbReference type="SUPFAM" id="SSF48452">
    <property type="entry name" value="TPR-like"/>
    <property type="match status" value="1"/>
</dbReference>
<keyword evidence="1" id="KW-0472">Membrane</keyword>
<dbReference type="Pfam" id="PF13181">
    <property type="entry name" value="TPR_8"/>
    <property type="match status" value="1"/>
</dbReference>
<dbReference type="InterPro" id="IPR011990">
    <property type="entry name" value="TPR-like_helical_dom_sf"/>
</dbReference>